<feature type="domain" description="HTH cro/C1-type" evidence="2">
    <location>
        <begin position="8"/>
        <end position="68"/>
    </location>
</feature>
<evidence type="ECO:0000259" key="2">
    <source>
        <dbReference type="PROSITE" id="PS50943"/>
    </source>
</evidence>
<organism evidence="3 4">
    <name type="scientific">Terrisporobacter hibernicus</name>
    <dbReference type="NCBI Taxonomy" id="2813371"/>
    <lineage>
        <taxon>Bacteria</taxon>
        <taxon>Bacillati</taxon>
        <taxon>Bacillota</taxon>
        <taxon>Clostridia</taxon>
        <taxon>Peptostreptococcales</taxon>
        <taxon>Peptostreptococcaceae</taxon>
        <taxon>Terrisporobacter</taxon>
    </lineage>
</organism>
<dbReference type="SMART" id="SM00530">
    <property type="entry name" value="HTH_XRE"/>
    <property type="match status" value="1"/>
</dbReference>
<dbReference type="AlphaFoldDB" id="A0AAX2ZFM3"/>
<dbReference type="SUPFAM" id="SSF47413">
    <property type="entry name" value="lambda repressor-like DNA-binding domains"/>
    <property type="match status" value="1"/>
</dbReference>
<dbReference type="KEGG" id="tem:JW646_01265"/>
<sequence>MATFGIRFKQLRNEKKLTQDELVENFNKKYNTRFNKSTISQYENNKRKPEVNILENWADFFDVSIDYLLGRNDERNHKKEINNATTIAAHRIGDIEQLPDDAIDEINNYIDLMRLKYLKDKK</sequence>
<reference evidence="3 4" key="1">
    <citation type="journal article" date="2023" name="Int. J. Syst. Evol. Microbiol.">
        <title>Terrisporobacter hibernicus sp. nov., isolated from bovine faeces in Northern Ireland.</title>
        <authorList>
            <person name="Mitchell M."/>
            <person name="Nguyen S.V."/>
            <person name="Connor M."/>
            <person name="Fairley D.J."/>
            <person name="Donoghue O."/>
            <person name="Marshall H."/>
            <person name="Koolman L."/>
            <person name="McMullan G."/>
            <person name="Schaffer K.E."/>
            <person name="McGrath J.W."/>
            <person name="Fanning S."/>
        </authorList>
    </citation>
    <scope>NUCLEOTIDE SEQUENCE [LARGE SCALE GENOMIC DNA]</scope>
    <source>
        <strain evidence="3 4">MCA3</strain>
    </source>
</reference>
<keyword evidence="1" id="KW-0238">DNA-binding</keyword>
<dbReference type="CDD" id="cd00093">
    <property type="entry name" value="HTH_XRE"/>
    <property type="match status" value="1"/>
</dbReference>
<protein>
    <submittedName>
        <fullName evidence="3">Helix-turn-helix domain-containing protein</fullName>
    </submittedName>
</protein>
<name>A0AAX2ZFM3_9FIRM</name>
<evidence type="ECO:0000313" key="3">
    <source>
        <dbReference type="EMBL" id="UEL48108.1"/>
    </source>
</evidence>
<keyword evidence="4" id="KW-1185">Reference proteome</keyword>
<dbReference type="GO" id="GO:0003677">
    <property type="term" value="F:DNA binding"/>
    <property type="evidence" value="ECO:0007669"/>
    <property type="project" value="UniProtKB-KW"/>
</dbReference>
<dbReference type="InterPro" id="IPR001387">
    <property type="entry name" value="Cro/C1-type_HTH"/>
</dbReference>
<evidence type="ECO:0000313" key="4">
    <source>
        <dbReference type="Proteomes" id="UP001198983"/>
    </source>
</evidence>
<evidence type="ECO:0000256" key="1">
    <source>
        <dbReference type="ARBA" id="ARBA00023125"/>
    </source>
</evidence>
<dbReference type="PROSITE" id="PS50943">
    <property type="entry name" value="HTH_CROC1"/>
    <property type="match status" value="1"/>
</dbReference>
<dbReference type="EMBL" id="CP081135">
    <property type="protein sequence ID" value="UEL48108.1"/>
    <property type="molecule type" value="Genomic_DNA"/>
</dbReference>
<dbReference type="PANTHER" id="PTHR46558">
    <property type="entry name" value="TRACRIPTIONAL REGULATORY PROTEIN-RELATED-RELATED"/>
    <property type="match status" value="1"/>
</dbReference>
<dbReference type="Gene3D" id="1.10.260.40">
    <property type="entry name" value="lambda repressor-like DNA-binding domains"/>
    <property type="match status" value="1"/>
</dbReference>
<accession>A0AAX2ZFM3</accession>
<dbReference type="Proteomes" id="UP001198983">
    <property type="component" value="Chromosome"/>
</dbReference>
<dbReference type="InterPro" id="IPR010982">
    <property type="entry name" value="Lambda_DNA-bd_dom_sf"/>
</dbReference>
<gene>
    <name evidence="3" type="ORF">JW646_01265</name>
</gene>
<dbReference type="RefSeq" id="WP_228416285.1">
    <property type="nucleotide sequence ID" value="NZ_CP081135.1"/>
</dbReference>
<proteinExistence type="predicted"/>
<dbReference type="Pfam" id="PF12844">
    <property type="entry name" value="HTH_19"/>
    <property type="match status" value="1"/>
</dbReference>
<dbReference type="PANTHER" id="PTHR46558:SF11">
    <property type="entry name" value="HTH-TYPE TRANSCRIPTIONAL REGULATOR XRE"/>
    <property type="match status" value="1"/>
</dbReference>